<protein>
    <recommendedName>
        <fullName evidence="1">Glycosyl transferase family 25 domain-containing protein</fullName>
    </recommendedName>
</protein>
<dbReference type="Gene3D" id="3.40.50.11660">
    <property type="entry name" value="Glycosyl transferase family 10, C-terminal domain"/>
    <property type="match status" value="1"/>
</dbReference>
<organism evidence="2">
    <name type="scientific">viral metagenome</name>
    <dbReference type="NCBI Taxonomy" id="1070528"/>
    <lineage>
        <taxon>unclassified sequences</taxon>
        <taxon>metagenomes</taxon>
        <taxon>organismal metagenomes</taxon>
    </lineage>
</organism>
<dbReference type="CDD" id="cd06532">
    <property type="entry name" value="Glyco_transf_25"/>
    <property type="match status" value="1"/>
</dbReference>
<reference evidence="2" key="1">
    <citation type="journal article" date="2020" name="Nature">
        <title>Giant virus diversity and host interactions through global metagenomics.</title>
        <authorList>
            <person name="Schulz F."/>
            <person name="Roux S."/>
            <person name="Paez-Espino D."/>
            <person name="Jungbluth S."/>
            <person name="Walsh D.A."/>
            <person name="Denef V.J."/>
            <person name="McMahon K.D."/>
            <person name="Konstantinidis K.T."/>
            <person name="Eloe-Fadrosh E.A."/>
            <person name="Kyrpides N.C."/>
            <person name="Woyke T."/>
        </authorList>
    </citation>
    <scope>NUCLEOTIDE SEQUENCE</scope>
    <source>
        <strain evidence="2">GVMAG-M-3300017989-17</strain>
    </source>
</reference>
<feature type="domain" description="Glycosyl transferase family 25" evidence="1">
    <location>
        <begin position="710"/>
        <end position="892"/>
    </location>
</feature>
<evidence type="ECO:0000259" key="1">
    <source>
        <dbReference type="Pfam" id="PF01755"/>
    </source>
</evidence>
<dbReference type="SUPFAM" id="SSF53756">
    <property type="entry name" value="UDP-Glycosyltransferase/glycogen phosphorylase"/>
    <property type="match status" value="1"/>
</dbReference>
<name>A0A6C0BLN4_9ZZZZ</name>
<sequence>MYTVKLLPSWTTGRALAQQWQASGQVVNTDRIRLLDLESPDAGFADFWVIINAPPAEIAEIPADMAARTVIFYMEPRRDNQPGNHGRKSWSVWATPDPARFLQVREFHHYPNNAEWHLSGDCLSQAPEKRYAAVVSAVVSDKRLDQGHRLRLDFLHYAGKQAPGLFKIWGRCASENFGSYQDELPPHEKDAALLPFRYTLAAENNSERNYFTEKIVDAIMAECLCFYWGCPNLAPDWLDEKCFYRVDLEHPVHALAEIQAAVTSDEWSQRLPHIRAMKEKIRRQLTLVPTLDRVLTAAHRHFMNDYFDRVVVINLDRSTDRWRTMVKQFEQFDITNYTRLAATDRDMAARMVKQGSWKLPTAHLGRPGIDRNAQLAQLACKISHWRAICLAKKKRWRRVLIIEDDAILSELGMRHFNLAMQETLDRALDWDLMWVFGLYYQTRDGYAEKPRDAWLSETIKDTGDFVHPLAHSCSTVCYGVDRGCYDQVLDAIETHHAFPIDDLFNHHLHSQLKSYIMLPCPVGADLENESTITGPEGRQTTQKTPNVPQPKRVVDLLFEQVREMLDQGETPYTLLDFWNARVRPHLISPVLDTSGTSADDIADLVTRLVCLFETGLDRGDLLDFLWNARSVDGLAWVDKVVDILHVTSYYADMDILSIRSASYFRRRLLDQPARLQELDGNAAFARRRFREDYERAATMQEKMQVCGFTAHVINLARRPDRLKTFRQRMDPHLEVQRFPAVDGASLKRNKRLEHLFRDNDFGFSRGVLGAALSHLELWKELLAGDSHNGVDTYLIFEDDVQLRDPFTNGQWLDMYYKLNTEHPDWDTCFLAFTPTPTEDFQHHLEDRPLEIVPLKPEMTWGGFAAYWINRKGAATLVKFIEEHGIRHAVDYILMRKPGMGLKNFLISPNPCFSQWVTSTDDGVDTDIQKSHAPW</sequence>
<proteinExistence type="predicted"/>
<dbReference type="InterPro" id="IPR038577">
    <property type="entry name" value="GT10-like_C_sf"/>
</dbReference>
<feature type="domain" description="Glycosyl transferase family 25" evidence="1">
    <location>
        <begin position="310"/>
        <end position="416"/>
    </location>
</feature>
<dbReference type="EMBL" id="MN739201">
    <property type="protein sequence ID" value="QHS93285.1"/>
    <property type="molecule type" value="Genomic_DNA"/>
</dbReference>
<accession>A0A6C0BLN4</accession>
<dbReference type="InterPro" id="IPR002654">
    <property type="entry name" value="Glyco_trans_25"/>
</dbReference>
<dbReference type="AlphaFoldDB" id="A0A6C0BLN4"/>
<dbReference type="Pfam" id="PF01755">
    <property type="entry name" value="Glyco_transf_25"/>
    <property type="match status" value="2"/>
</dbReference>
<evidence type="ECO:0000313" key="2">
    <source>
        <dbReference type="EMBL" id="QHS93285.1"/>
    </source>
</evidence>